<dbReference type="InterPro" id="IPR017905">
    <property type="entry name" value="ERV/ALR_sulphydryl_oxidase"/>
</dbReference>
<evidence type="ECO:0000256" key="1">
    <source>
        <dbReference type="ARBA" id="ARBA00001974"/>
    </source>
</evidence>
<organism evidence="8">
    <name type="scientific">viral metagenome</name>
    <dbReference type="NCBI Taxonomy" id="1070528"/>
    <lineage>
        <taxon>unclassified sequences</taxon>
        <taxon>metagenomes</taxon>
        <taxon>organismal metagenomes</taxon>
    </lineage>
</organism>
<dbReference type="GO" id="GO:0005739">
    <property type="term" value="C:mitochondrion"/>
    <property type="evidence" value="ECO:0007669"/>
    <property type="project" value="TreeGrafter"/>
</dbReference>
<keyword evidence="5" id="KW-0560">Oxidoreductase</keyword>
<evidence type="ECO:0000256" key="5">
    <source>
        <dbReference type="ARBA" id="ARBA00023002"/>
    </source>
</evidence>
<dbReference type="Pfam" id="PF04777">
    <property type="entry name" value="Evr1_Alr"/>
    <property type="match status" value="1"/>
</dbReference>
<proteinExistence type="predicted"/>
<evidence type="ECO:0000256" key="4">
    <source>
        <dbReference type="ARBA" id="ARBA00022827"/>
    </source>
</evidence>
<keyword evidence="3" id="KW-0285">Flavoprotein</keyword>
<comment type="cofactor">
    <cofactor evidence="1">
        <name>FAD</name>
        <dbReference type="ChEBI" id="CHEBI:57692"/>
    </cofactor>
</comment>
<keyword evidence="6" id="KW-1015">Disulfide bond</keyword>
<sequence length="232" mass="26811">MFKRMSLTVTQSKYNSASAQPTPIHNTAHMLPFSKKNFSSMSLSIASNNQVVPSMMRPPPVNGNIRHIPEATNQATVPKMLWGKPTWYLLHMMAEKIQEVKFQELRPQILNMIYSICNNLPCPTCATHAKEYLNKINLFHINSKEELKTMLFNFHNDVNRRKGYSIFSRQELDSLYIKADPVAIIQNFLVAFNKKNKSIRLLADDLSRQNITHVLKSWFQQNIVYFDPPVSL</sequence>
<accession>A0A6C0IC52</accession>
<name>A0A6C0IC52_9ZZZZ</name>
<evidence type="ECO:0000256" key="2">
    <source>
        <dbReference type="ARBA" id="ARBA00012512"/>
    </source>
</evidence>
<evidence type="ECO:0000256" key="6">
    <source>
        <dbReference type="ARBA" id="ARBA00023157"/>
    </source>
</evidence>
<dbReference type="PROSITE" id="PS51324">
    <property type="entry name" value="ERV_ALR"/>
    <property type="match status" value="1"/>
</dbReference>
<reference evidence="8" key="1">
    <citation type="journal article" date="2020" name="Nature">
        <title>Giant virus diversity and host interactions through global metagenomics.</title>
        <authorList>
            <person name="Schulz F."/>
            <person name="Roux S."/>
            <person name="Paez-Espino D."/>
            <person name="Jungbluth S."/>
            <person name="Walsh D.A."/>
            <person name="Denef V.J."/>
            <person name="McMahon K.D."/>
            <person name="Konstantinidis K.T."/>
            <person name="Eloe-Fadrosh E.A."/>
            <person name="Kyrpides N.C."/>
            <person name="Woyke T."/>
        </authorList>
    </citation>
    <scope>NUCLEOTIDE SEQUENCE</scope>
    <source>
        <strain evidence="8">GVMAG-M-3300023184-68</strain>
    </source>
</reference>
<dbReference type="GO" id="GO:0016971">
    <property type="term" value="F:flavin-dependent sulfhydryl oxidase activity"/>
    <property type="evidence" value="ECO:0007669"/>
    <property type="project" value="InterPro"/>
</dbReference>
<evidence type="ECO:0000313" key="8">
    <source>
        <dbReference type="EMBL" id="QHT90422.1"/>
    </source>
</evidence>
<dbReference type="AlphaFoldDB" id="A0A6C0IC52"/>
<dbReference type="Gene3D" id="1.20.120.310">
    <property type="entry name" value="ERV/ALR sulfhydryl oxidase domain"/>
    <property type="match status" value="1"/>
</dbReference>
<dbReference type="SUPFAM" id="SSF69000">
    <property type="entry name" value="FAD-dependent thiol oxidase"/>
    <property type="match status" value="1"/>
</dbReference>
<protein>
    <recommendedName>
        <fullName evidence="2">thiol oxidase</fullName>
        <ecNumber evidence="2">1.8.3.2</ecNumber>
    </recommendedName>
</protein>
<evidence type="ECO:0000259" key="7">
    <source>
        <dbReference type="PROSITE" id="PS51324"/>
    </source>
</evidence>
<dbReference type="PANTHER" id="PTHR12645:SF1">
    <property type="entry name" value="FAD-LINKED SULFHYDRYL OXIDASE ERV2"/>
    <property type="match status" value="1"/>
</dbReference>
<evidence type="ECO:0000256" key="3">
    <source>
        <dbReference type="ARBA" id="ARBA00022630"/>
    </source>
</evidence>
<dbReference type="GO" id="GO:0050660">
    <property type="term" value="F:flavin adenine dinucleotide binding"/>
    <property type="evidence" value="ECO:0007669"/>
    <property type="project" value="TreeGrafter"/>
</dbReference>
<keyword evidence="4" id="KW-0274">FAD</keyword>
<dbReference type="EC" id="1.8.3.2" evidence="2"/>
<dbReference type="InterPro" id="IPR036774">
    <property type="entry name" value="ERV/ALR_sulphydryl_oxid_sf"/>
</dbReference>
<dbReference type="PANTHER" id="PTHR12645">
    <property type="entry name" value="ALR/ERV"/>
    <property type="match status" value="1"/>
</dbReference>
<dbReference type="EMBL" id="MN740154">
    <property type="protein sequence ID" value="QHT90422.1"/>
    <property type="molecule type" value="Genomic_DNA"/>
</dbReference>
<feature type="domain" description="ERV/ALR sulfhydryl oxidase" evidence="7">
    <location>
        <begin position="73"/>
        <end position="176"/>
    </location>
</feature>
<dbReference type="InterPro" id="IPR039799">
    <property type="entry name" value="ALR/ERV"/>
</dbReference>